<name>A0A3Z4X699_SALET</name>
<proteinExistence type="predicted"/>
<evidence type="ECO:0000313" key="1">
    <source>
        <dbReference type="EMBL" id="EAC0255771.1"/>
    </source>
</evidence>
<dbReference type="EMBL" id="AAAGNC010000003">
    <property type="protein sequence ID" value="EAC0255771.1"/>
    <property type="molecule type" value="Genomic_DNA"/>
</dbReference>
<accession>A0A3Z4X699</accession>
<comment type="caution">
    <text evidence="1">The sequence shown here is derived from an EMBL/GenBank/DDBJ whole genome shotgun (WGS) entry which is preliminary data.</text>
</comment>
<organism evidence="1">
    <name type="scientific">Salmonella enterica subsp. enterica serovar Chester</name>
    <dbReference type="NCBI Taxonomy" id="149386"/>
    <lineage>
        <taxon>Bacteria</taxon>
        <taxon>Pseudomonadati</taxon>
        <taxon>Pseudomonadota</taxon>
        <taxon>Gammaproteobacteria</taxon>
        <taxon>Enterobacterales</taxon>
        <taxon>Enterobacteriaceae</taxon>
        <taxon>Salmonella</taxon>
    </lineage>
</organism>
<dbReference type="AlphaFoldDB" id="A0A3Z4X699"/>
<reference evidence="1" key="1">
    <citation type="submission" date="2018-11" db="EMBL/GenBank/DDBJ databases">
        <authorList>
            <person name="Ashton P.M."/>
            <person name="Dallman T."/>
            <person name="Nair S."/>
            <person name="De Pinna E."/>
            <person name="Peters T."/>
            <person name="Grant K."/>
        </authorList>
    </citation>
    <scope>NUCLEOTIDE SEQUENCE [LARGE SCALE GENOMIC DNA]</scope>
    <source>
        <strain evidence="1">634658</strain>
    </source>
</reference>
<protein>
    <submittedName>
        <fullName evidence="1">Uncharacterized protein</fullName>
    </submittedName>
</protein>
<dbReference type="Proteomes" id="UP000839816">
    <property type="component" value="Unassembled WGS sequence"/>
</dbReference>
<sequence length="212" mass="23994">MQLQFRQRSVLLPFSAILGSFTKMLSVDFTAAEKEALLLAAVEEVLWEAFYVVPFRSCLNAPYVEGQFVSALSAAITKRKLNAMAHVKEITAQRGRIFAAVRNVLIKEGFLADALGPEVPWEPGHPPRQFDHGYKLSIIMPRGKRDVSLGKWLQISWVRPTIDWQEMSVNRYLEHLAKTPAQFHRSTILPLHLLLKPSLSLAEARYLLSGEK</sequence>
<gene>
    <name evidence="1" type="ORF">EHE49_03700</name>
</gene>